<dbReference type="EnsemblPlants" id="TuG1812G0400003874.01.T01">
    <property type="protein sequence ID" value="TuG1812G0400003874.01.T01"/>
    <property type="gene ID" value="TuG1812G0400003874.01"/>
</dbReference>
<name>A0A8R7Q915_TRIUA</name>
<feature type="chain" id="PRO_5035819637" evidence="2">
    <location>
        <begin position="30"/>
        <end position="54"/>
    </location>
</feature>
<evidence type="ECO:0000256" key="1">
    <source>
        <dbReference type="SAM" id="MobiDB-lite"/>
    </source>
</evidence>
<evidence type="ECO:0000313" key="3">
    <source>
        <dbReference type="EnsemblPlants" id="TuG1812G0400003874.01.T01"/>
    </source>
</evidence>
<dbReference type="Proteomes" id="UP000015106">
    <property type="component" value="Chromosome 4"/>
</dbReference>
<reference evidence="4" key="1">
    <citation type="journal article" date="2013" name="Nature">
        <title>Draft genome of the wheat A-genome progenitor Triticum urartu.</title>
        <authorList>
            <person name="Ling H.Q."/>
            <person name="Zhao S."/>
            <person name="Liu D."/>
            <person name="Wang J."/>
            <person name="Sun H."/>
            <person name="Zhang C."/>
            <person name="Fan H."/>
            <person name="Li D."/>
            <person name="Dong L."/>
            <person name="Tao Y."/>
            <person name="Gao C."/>
            <person name="Wu H."/>
            <person name="Li Y."/>
            <person name="Cui Y."/>
            <person name="Guo X."/>
            <person name="Zheng S."/>
            <person name="Wang B."/>
            <person name="Yu K."/>
            <person name="Liang Q."/>
            <person name="Yang W."/>
            <person name="Lou X."/>
            <person name="Chen J."/>
            <person name="Feng M."/>
            <person name="Jian J."/>
            <person name="Zhang X."/>
            <person name="Luo G."/>
            <person name="Jiang Y."/>
            <person name="Liu J."/>
            <person name="Wang Z."/>
            <person name="Sha Y."/>
            <person name="Zhang B."/>
            <person name="Wu H."/>
            <person name="Tang D."/>
            <person name="Shen Q."/>
            <person name="Xue P."/>
            <person name="Zou S."/>
            <person name="Wang X."/>
            <person name="Liu X."/>
            <person name="Wang F."/>
            <person name="Yang Y."/>
            <person name="An X."/>
            <person name="Dong Z."/>
            <person name="Zhang K."/>
            <person name="Zhang X."/>
            <person name="Luo M.C."/>
            <person name="Dvorak J."/>
            <person name="Tong Y."/>
            <person name="Wang J."/>
            <person name="Yang H."/>
            <person name="Li Z."/>
            <person name="Wang D."/>
            <person name="Zhang A."/>
            <person name="Wang J."/>
        </authorList>
    </citation>
    <scope>NUCLEOTIDE SEQUENCE</scope>
    <source>
        <strain evidence="4">cv. G1812</strain>
    </source>
</reference>
<keyword evidence="2" id="KW-0732">Signal</keyword>
<sequence length="54" mass="5550">MMANKYSASSVRLMLVLLVLLVFIGGILGQQGGPSTCDNSGPVQKSCPPIRGGS</sequence>
<evidence type="ECO:0000313" key="4">
    <source>
        <dbReference type="Proteomes" id="UP000015106"/>
    </source>
</evidence>
<reference evidence="3" key="3">
    <citation type="submission" date="2022-06" db="UniProtKB">
        <authorList>
            <consortium name="EnsemblPlants"/>
        </authorList>
    </citation>
    <scope>IDENTIFICATION</scope>
</reference>
<evidence type="ECO:0000256" key="2">
    <source>
        <dbReference type="SAM" id="SignalP"/>
    </source>
</evidence>
<feature type="signal peptide" evidence="2">
    <location>
        <begin position="1"/>
        <end position="29"/>
    </location>
</feature>
<proteinExistence type="predicted"/>
<keyword evidence="4" id="KW-1185">Reference proteome</keyword>
<dbReference type="Gramene" id="TuG1812G0400003874.01.T01">
    <property type="protein sequence ID" value="TuG1812G0400003874.01.T01"/>
    <property type="gene ID" value="TuG1812G0400003874.01"/>
</dbReference>
<protein>
    <submittedName>
        <fullName evidence="3">Uncharacterized protein</fullName>
    </submittedName>
</protein>
<feature type="region of interest" description="Disordered" evidence="1">
    <location>
        <begin position="32"/>
        <end position="54"/>
    </location>
</feature>
<organism evidence="3 4">
    <name type="scientific">Triticum urartu</name>
    <name type="common">Red wild einkorn</name>
    <name type="synonym">Crithodium urartu</name>
    <dbReference type="NCBI Taxonomy" id="4572"/>
    <lineage>
        <taxon>Eukaryota</taxon>
        <taxon>Viridiplantae</taxon>
        <taxon>Streptophyta</taxon>
        <taxon>Embryophyta</taxon>
        <taxon>Tracheophyta</taxon>
        <taxon>Spermatophyta</taxon>
        <taxon>Magnoliopsida</taxon>
        <taxon>Liliopsida</taxon>
        <taxon>Poales</taxon>
        <taxon>Poaceae</taxon>
        <taxon>BOP clade</taxon>
        <taxon>Pooideae</taxon>
        <taxon>Triticodae</taxon>
        <taxon>Triticeae</taxon>
        <taxon>Triticinae</taxon>
        <taxon>Triticum</taxon>
    </lineage>
</organism>
<reference evidence="3" key="2">
    <citation type="submission" date="2018-03" db="EMBL/GenBank/DDBJ databases">
        <title>The Triticum urartu genome reveals the dynamic nature of wheat genome evolution.</title>
        <authorList>
            <person name="Ling H."/>
            <person name="Ma B."/>
            <person name="Shi X."/>
            <person name="Liu H."/>
            <person name="Dong L."/>
            <person name="Sun H."/>
            <person name="Cao Y."/>
            <person name="Gao Q."/>
            <person name="Zheng S."/>
            <person name="Li Y."/>
            <person name="Yu Y."/>
            <person name="Du H."/>
            <person name="Qi M."/>
            <person name="Li Y."/>
            <person name="Yu H."/>
            <person name="Cui Y."/>
            <person name="Wang N."/>
            <person name="Chen C."/>
            <person name="Wu H."/>
            <person name="Zhao Y."/>
            <person name="Zhang J."/>
            <person name="Li Y."/>
            <person name="Zhou W."/>
            <person name="Zhang B."/>
            <person name="Hu W."/>
            <person name="Eijk M."/>
            <person name="Tang J."/>
            <person name="Witsenboer H."/>
            <person name="Zhao S."/>
            <person name="Li Z."/>
            <person name="Zhang A."/>
            <person name="Wang D."/>
            <person name="Liang C."/>
        </authorList>
    </citation>
    <scope>NUCLEOTIDE SEQUENCE [LARGE SCALE GENOMIC DNA]</scope>
    <source>
        <strain evidence="3">cv. G1812</strain>
    </source>
</reference>
<feature type="compositionally biased region" description="Polar residues" evidence="1">
    <location>
        <begin position="34"/>
        <end position="43"/>
    </location>
</feature>
<accession>A0A8R7Q915</accession>
<dbReference type="AlphaFoldDB" id="A0A8R7Q915"/>